<evidence type="ECO:0000313" key="2">
    <source>
        <dbReference type="EMBL" id="QCD86282.1"/>
    </source>
</evidence>
<sequence>MITMDVKGITWVGNMYQKFENMFLEAEDVMYEDTVKYIEDQMQAVGESVKKLYSDIMEDLLPPNEKVGIELSMDKRAEAGLCKKPFQVCSERHVKTDTKQATEDSRIDHGVDNVATLATAYNGTSKADASFMPSLRSSISSPSRQIVGRMDVKSNLPVNDKMAATKIIDETTLAETTLAGTNACIASQSCETSNQNQNQNHGVPWIRCETYFSDGIENDSTTQSLNYPVLVKSAGEKQIDTISSPYVSFAEPVEQGHCFMPQDHLKLEEPEEACVMVDGDEIQLPPKASANLNTNKKKSRQPFSLSKKSARKQEYKELAAWHLNSEKAKGDCMENFDPTLPQDHKNSLLRSMSESEWELL</sequence>
<reference evidence="2 3" key="1">
    <citation type="submission" date="2019-04" db="EMBL/GenBank/DDBJ databases">
        <title>An improved genome assembly and genetic linkage map for asparagus bean, Vigna unguiculata ssp. sesquipedialis.</title>
        <authorList>
            <person name="Xia Q."/>
            <person name="Zhang R."/>
            <person name="Dong Y."/>
        </authorList>
    </citation>
    <scope>NUCLEOTIDE SEQUENCE [LARGE SCALE GENOMIC DNA]</scope>
    <source>
        <tissue evidence="2">Leaf</tissue>
    </source>
</reference>
<dbReference type="AlphaFoldDB" id="A0A4D6LCG9"/>
<gene>
    <name evidence="2" type="ORF">DEO72_LG3g803</name>
</gene>
<evidence type="ECO:0000256" key="1">
    <source>
        <dbReference type="SAM" id="MobiDB-lite"/>
    </source>
</evidence>
<feature type="region of interest" description="Disordered" evidence="1">
    <location>
        <begin position="286"/>
        <end position="310"/>
    </location>
</feature>
<accession>A0A4D6LCG9</accession>
<dbReference type="EMBL" id="CP039347">
    <property type="protein sequence ID" value="QCD86282.1"/>
    <property type="molecule type" value="Genomic_DNA"/>
</dbReference>
<proteinExistence type="predicted"/>
<name>A0A4D6LCG9_VIGUN</name>
<dbReference type="PANTHER" id="PTHR34659:SF13">
    <property type="entry name" value="SMP-LTD DOMAIN-CONTAINING PROTEIN"/>
    <property type="match status" value="1"/>
</dbReference>
<keyword evidence="3" id="KW-1185">Reference proteome</keyword>
<protein>
    <submittedName>
        <fullName evidence="2">Uncharacterized protein</fullName>
    </submittedName>
</protein>
<evidence type="ECO:0000313" key="3">
    <source>
        <dbReference type="Proteomes" id="UP000501690"/>
    </source>
</evidence>
<organism evidence="2 3">
    <name type="scientific">Vigna unguiculata</name>
    <name type="common">Cowpea</name>
    <dbReference type="NCBI Taxonomy" id="3917"/>
    <lineage>
        <taxon>Eukaryota</taxon>
        <taxon>Viridiplantae</taxon>
        <taxon>Streptophyta</taxon>
        <taxon>Embryophyta</taxon>
        <taxon>Tracheophyta</taxon>
        <taxon>Spermatophyta</taxon>
        <taxon>Magnoliopsida</taxon>
        <taxon>eudicotyledons</taxon>
        <taxon>Gunneridae</taxon>
        <taxon>Pentapetalae</taxon>
        <taxon>rosids</taxon>
        <taxon>fabids</taxon>
        <taxon>Fabales</taxon>
        <taxon>Fabaceae</taxon>
        <taxon>Papilionoideae</taxon>
        <taxon>50 kb inversion clade</taxon>
        <taxon>NPAAA clade</taxon>
        <taxon>indigoferoid/millettioid clade</taxon>
        <taxon>Phaseoleae</taxon>
        <taxon>Vigna</taxon>
    </lineage>
</organism>
<dbReference type="Proteomes" id="UP000501690">
    <property type="component" value="Linkage Group LG3"/>
</dbReference>
<dbReference type="GO" id="GO:0061908">
    <property type="term" value="C:phagophore"/>
    <property type="evidence" value="ECO:0007669"/>
    <property type="project" value="TreeGrafter"/>
</dbReference>
<dbReference type="Gramene" id="Vigun11g092800.1.v1.2">
    <property type="protein sequence ID" value="Vigun11g092800.1.v1.2"/>
    <property type="gene ID" value="Vigun11g092800.v1.2"/>
</dbReference>
<dbReference type="InterPro" id="IPR053273">
    <property type="entry name" value="CST_Regulator"/>
</dbReference>
<dbReference type="GO" id="GO:0005776">
    <property type="term" value="C:autophagosome"/>
    <property type="evidence" value="ECO:0007669"/>
    <property type="project" value="TreeGrafter"/>
</dbReference>
<dbReference type="PANTHER" id="PTHR34659">
    <property type="entry name" value="BNAA05G11610D PROTEIN"/>
    <property type="match status" value="1"/>
</dbReference>
<dbReference type="OrthoDB" id="778244at2759"/>
<dbReference type="GO" id="GO:0006950">
    <property type="term" value="P:response to stress"/>
    <property type="evidence" value="ECO:0007669"/>
    <property type="project" value="TreeGrafter"/>
</dbReference>
<feature type="region of interest" description="Disordered" evidence="1">
    <location>
        <begin position="331"/>
        <end position="360"/>
    </location>
</feature>